<reference evidence="16 17" key="1">
    <citation type="submission" date="2016-10" db="EMBL/GenBank/DDBJ databases">
        <authorList>
            <person name="de Groot N.N."/>
        </authorList>
    </citation>
    <scope>NUCLEOTIDE SEQUENCE [LARGE SCALE GENOMIC DNA]</scope>
    <source>
        <strain evidence="16 17">CGMCC 1.5012</strain>
    </source>
</reference>
<dbReference type="PIRSF" id="PIRSF004491">
    <property type="entry name" value="FAD_Synth"/>
    <property type="match status" value="1"/>
</dbReference>
<dbReference type="CDD" id="cd02064">
    <property type="entry name" value="FAD_synthetase_N"/>
    <property type="match status" value="1"/>
</dbReference>
<evidence type="ECO:0000256" key="12">
    <source>
        <dbReference type="ARBA" id="ARBA00047880"/>
    </source>
</evidence>
<gene>
    <name evidence="16" type="ORF">SAMN05192585_10668</name>
</gene>
<dbReference type="RefSeq" id="WP_092638421.1">
    <property type="nucleotide sequence ID" value="NZ_FNID01000006.1"/>
</dbReference>
<dbReference type="UniPathway" id="UPA00276">
    <property type="reaction ID" value="UER00406"/>
</dbReference>
<evidence type="ECO:0000256" key="8">
    <source>
        <dbReference type="ARBA" id="ARBA00022777"/>
    </source>
</evidence>
<protein>
    <recommendedName>
        <fullName evidence="14">Riboflavin biosynthesis protein</fullName>
    </recommendedName>
    <domain>
        <recommendedName>
            <fullName evidence="14">Riboflavin kinase</fullName>
            <ecNumber evidence="14">2.7.1.26</ecNumber>
        </recommendedName>
        <alternativeName>
            <fullName evidence="14">Flavokinase</fullName>
        </alternativeName>
    </domain>
    <domain>
        <recommendedName>
            <fullName evidence="14">FMN adenylyltransferase</fullName>
            <ecNumber evidence="14">2.7.7.2</ecNumber>
        </recommendedName>
        <alternativeName>
            <fullName evidence="14">FAD pyrophosphorylase</fullName>
        </alternativeName>
        <alternativeName>
            <fullName evidence="14">FAD synthase</fullName>
        </alternativeName>
    </domain>
</protein>
<dbReference type="GO" id="GO:0006747">
    <property type="term" value="P:FAD biosynthetic process"/>
    <property type="evidence" value="ECO:0007669"/>
    <property type="project" value="UniProtKB-UniRule"/>
</dbReference>
<comment type="catalytic activity">
    <reaction evidence="13 14">
        <text>FMN + ATP + H(+) = FAD + diphosphate</text>
        <dbReference type="Rhea" id="RHEA:17237"/>
        <dbReference type="ChEBI" id="CHEBI:15378"/>
        <dbReference type="ChEBI" id="CHEBI:30616"/>
        <dbReference type="ChEBI" id="CHEBI:33019"/>
        <dbReference type="ChEBI" id="CHEBI:57692"/>
        <dbReference type="ChEBI" id="CHEBI:58210"/>
        <dbReference type="EC" id="2.7.7.2"/>
    </reaction>
</comment>
<organism evidence="16 17">
    <name type="scientific">Acetanaerobacterium elongatum</name>
    <dbReference type="NCBI Taxonomy" id="258515"/>
    <lineage>
        <taxon>Bacteria</taxon>
        <taxon>Bacillati</taxon>
        <taxon>Bacillota</taxon>
        <taxon>Clostridia</taxon>
        <taxon>Eubacteriales</taxon>
        <taxon>Oscillospiraceae</taxon>
        <taxon>Acetanaerobacterium</taxon>
    </lineage>
</organism>
<dbReference type="NCBIfam" id="NF004162">
    <property type="entry name" value="PRK05627.1-5"/>
    <property type="match status" value="1"/>
</dbReference>
<evidence type="ECO:0000313" key="16">
    <source>
        <dbReference type="EMBL" id="SDM85968.1"/>
    </source>
</evidence>
<evidence type="ECO:0000256" key="10">
    <source>
        <dbReference type="ARBA" id="ARBA00022840"/>
    </source>
</evidence>
<evidence type="ECO:0000256" key="6">
    <source>
        <dbReference type="ARBA" id="ARBA00022695"/>
    </source>
</evidence>
<evidence type="ECO:0000256" key="14">
    <source>
        <dbReference type="PIRNR" id="PIRNR004491"/>
    </source>
</evidence>
<dbReference type="InterPro" id="IPR015864">
    <property type="entry name" value="FAD_synthase"/>
</dbReference>
<dbReference type="GO" id="GO:0008531">
    <property type="term" value="F:riboflavin kinase activity"/>
    <property type="evidence" value="ECO:0007669"/>
    <property type="project" value="UniProtKB-UniRule"/>
</dbReference>
<dbReference type="PANTHER" id="PTHR22749">
    <property type="entry name" value="RIBOFLAVIN KINASE/FMN ADENYLYLTRANSFERASE"/>
    <property type="match status" value="1"/>
</dbReference>
<evidence type="ECO:0000313" key="17">
    <source>
        <dbReference type="Proteomes" id="UP000199182"/>
    </source>
</evidence>
<keyword evidence="17" id="KW-1185">Reference proteome</keyword>
<sequence length="313" mass="35205">MITITTLKGKPPNVPCAVALGYFDGLHIGHRAVIRKAKSYQAKGLNTCVFSFSTTTANPKSGKGSQNLITLPMKERLLRRMGVDYLYVPDFTEFKDLEPEQFVKKILQQRLCARVVCCGINFRFGKGAQGDVKLLERLCNEHGITLHVVPDVLVDGETVSTTRIRTLMEEGETVLTAKLLGRPFSYDYPVVTGRHIGRTLDFPTINQQFSEGMFLPRKGVYASYVTLGSKRLPGVTNIGVRPTIEGGLQPNSETYIIGYTGDLYGKRVEVHLIKYLREEQRFETLQALKDAIANDTAAVQQNFDRWLKEVRWK</sequence>
<keyword evidence="3 14" id="KW-0285">Flavoprotein</keyword>
<keyword evidence="11" id="KW-0511">Multifunctional enzyme</keyword>
<comment type="pathway">
    <text evidence="2 14">Cofactor biosynthesis; FMN biosynthesis; FMN from riboflavin (ATP route): step 1/1.</text>
</comment>
<dbReference type="EMBL" id="FNID01000006">
    <property type="protein sequence ID" value="SDM85968.1"/>
    <property type="molecule type" value="Genomic_DNA"/>
</dbReference>
<dbReference type="InterPro" id="IPR015865">
    <property type="entry name" value="Riboflavin_kinase_bac/euk"/>
</dbReference>
<dbReference type="NCBIfam" id="TIGR00083">
    <property type="entry name" value="ribF"/>
    <property type="match status" value="1"/>
</dbReference>
<dbReference type="Pfam" id="PF01687">
    <property type="entry name" value="Flavokinase"/>
    <property type="match status" value="1"/>
</dbReference>
<evidence type="ECO:0000256" key="4">
    <source>
        <dbReference type="ARBA" id="ARBA00022643"/>
    </source>
</evidence>
<dbReference type="Proteomes" id="UP000199182">
    <property type="component" value="Unassembled WGS sequence"/>
</dbReference>
<dbReference type="Gene3D" id="2.40.30.30">
    <property type="entry name" value="Riboflavin kinase-like"/>
    <property type="match status" value="1"/>
</dbReference>
<accession>A0A1G9WN85</accession>
<dbReference type="SUPFAM" id="SSF52374">
    <property type="entry name" value="Nucleotidylyl transferase"/>
    <property type="match status" value="1"/>
</dbReference>
<comment type="catalytic activity">
    <reaction evidence="12 14">
        <text>riboflavin + ATP = FMN + ADP + H(+)</text>
        <dbReference type="Rhea" id="RHEA:14357"/>
        <dbReference type="ChEBI" id="CHEBI:15378"/>
        <dbReference type="ChEBI" id="CHEBI:30616"/>
        <dbReference type="ChEBI" id="CHEBI:57986"/>
        <dbReference type="ChEBI" id="CHEBI:58210"/>
        <dbReference type="ChEBI" id="CHEBI:456216"/>
        <dbReference type="EC" id="2.7.1.26"/>
    </reaction>
</comment>
<keyword evidence="7 14" id="KW-0547">Nucleotide-binding</keyword>
<dbReference type="Pfam" id="PF06574">
    <property type="entry name" value="FAD_syn"/>
    <property type="match status" value="1"/>
</dbReference>
<keyword evidence="6 14" id="KW-0548">Nucleotidyltransferase</keyword>
<dbReference type="InterPro" id="IPR023465">
    <property type="entry name" value="Riboflavin_kinase_dom_sf"/>
</dbReference>
<dbReference type="EC" id="2.7.7.2" evidence="14"/>
<evidence type="ECO:0000256" key="3">
    <source>
        <dbReference type="ARBA" id="ARBA00022630"/>
    </source>
</evidence>
<dbReference type="InterPro" id="IPR023468">
    <property type="entry name" value="Riboflavin_kinase"/>
</dbReference>
<dbReference type="GO" id="GO:0009398">
    <property type="term" value="P:FMN biosynthetic process"/>
    <property type="evidence" value="ECO:0007669"/>
    <property type="project" value="UniProtKB-UniRule"/>
</dbReference>
<dbReference type="AlphaFoldDB" id="A0A1G9WN85"/>
<dbReference type="PANTHER" id="PTHR22749:SF6">
    <property type="entry name" value="RIBOFLAVIN KINASE"/>
    <property type="match status" value="1"/>
</dbReference>
<dbReference type="STRING" id="258515.SAMN05192585_10668"/>
<evidence type="ECO:0000259" key="15">
    <source>
        <dbReference type="SMART" id="SM00904"/>
    </source>
</evidence>
<dbReference type="Gene3D" id="3.40.50.620">
    <property type="entry name" value="HUPs"/>
    <property type="match status" value="1"/>
</dbReference>
<evidence type="ECO:0000256" key="2">
    <source>
        <dbReference type="ARBA" id="ARBA00005201"/>
    </source>
</evidence>
<dbReference type="UniPathway" id="UPA00277">
    <property type="reaction ID" value="UER00407"/>
</dbReference>
<dbReference type="GO" id="GO:0003919">
    <property type="term" value="F:FMN adenylyltransferase activity"/>
    <property type="evidence" value="ECO:0007669"/>
    <property type="project" value="UniProtKB-UniRule"/>
</dbReference>
<dbReference type="GO" id="GO:0005524">
    <property type="term" value="F:ATP binding"/>
    <property type="evidence" value="ECO:0007669"/>
    <property type="project" value="UniProtKB-UniRule"/>
</dbReference>
<evidence type="ECO:0000256" key="1">
    <source>
        <dbReference type="ARBA" id="ARBA00004726"/>
    </source>
</evidence>
<comment type="similarity">
    <text evidence="14">Belongs to the ribF family.</text>
</comment>
<dbReference type="OrthoDB" id="9803667at2"/>
<name>A0A1G9WN85_9FIRM</name>
<dbReference type="GO" id="GO:0009231">
    <property type="term" value="P:riboflavin biosynthetic process"/>
    <property type="evidence" value="ECO:0007669"/>
    <property type="project" value="InterPro"/>
</dbReference>
<dbReference type="SUPFAM" id="SSF82114">
    <property type="entry name" value="Riboflavin kinase-like"/>
    <property type="match status" value="1"/>
</dbReference>
<keyword evidence="5 14" id="KW-0808">Transferase</keyword>
<evidence type="ECO:0000256" key="13">
    <source>
        <dbReference type="ARBA" id="ARBA00049494"/>
    </source>
</evidence>
<dbReference type="InterPro" id="IPR002606">
    <property type="entry name" value="Riboflavin_kinase_bac"/>
</dbReference>
<evidence type="ECO:0000256" key="11">
    <source>
        <dbReference type="ARBA" id="ARBA00023268"/>
    </source>
</evidence>
<feature type="domain" description="Riboflavin kinase" evidence="15">
    <location>
        <begin position="179"/>
        <end position="304"/>
    </location>
</feature>
<proteinExistence type="inferred from homology"/>
<dbReference type="EC" id="2.7.1.26" evidence="14"/>
<keyword evidence="8 14" id="KW-0418">Kinase</keyword>
<evidence type="ECO:0000256" key="9">
    <source>
        <dbReference type="ARBA" id="ARBA00022827"/>
    </source>
</evidence>
<dbReference type="SMART" id="SM00904">
    <property type="entry name" value="Flavokinase"/>
    <property type="match status" value="1"/>
</dbReference>
<evidence type="ECO:0000256" key="5">
    <source>
        <dbReference type="ARBA" id="ARBA00022679"/>
    </source>
</evidence>
<comment type="pathway">
    <text evidence="1 14">Cofactor biosynthesis; FAD biosynthesis; FAD from FMN: step 1/1.</text>
</comment>
<keyword evidence="4 14" id="KW-0288">FMN</keyword>
<evidence type="ECO:0000256" key="7">
    <source>
        <dbReference type="ARBA" id="ARBA00022741"/>
    </source>
</evidence>
<dbReference type="InterPro" id="IPR014729">
    <property type="entry name" value="Rossmann-like_a/b/a_fold"/>
</dbReference>
<keyword evidence="9 14" id="KW-0274">FAD</keyword>
<keyword evidence="10 14" id="KW-0067">ATP-binding</keyword>